<dbReference type="Proteomes" id="UP000188605">
    <property type="component" value="Unassembled WGS sequence"/>
</dbReference>
<proteinExistence type="predicted"/>
<dbReference type="EMBL" id="LJDB01000046">
    <property type="protein sequence ID" value="ONI40747.1"/>
    <property type="molecule type" value="Genomic_DNA"/>
</dbReference>
<comment type="caution">
    <text evidence="1">The sequence shown here is derived from an EMBL/GenBank/DDBJ whole genome shotgun (WGS) entry which is preliminary data.</text>
</comment>
<evidence type="ECO:0000313" key="1">
    <source>
        <dbReference type="EMBL" id="ONI40747.1"/>
    </source>
</evidence>
<evidence type="ECO:0000313" key="2">
    <source>
        <dbReference type="Proteomes" id="UP000188605"/>
    </source>
</evidence>
<organism evidence="1 2">
    <name type="scientific">Candidatus Epulonipiscium fishelsonii</name>
    <dbReference type="NCBI Taxonomy" id="77094"/>
    <lineage>
        <taxon>Bacteria</taxon>
        <taxon>Bacillati</taxon>
        <taxon>Bacillota</taxon>
        <taxon>Clostridia</taxon>
        <taxon>Lachnospirales</taxon>
        <taxon>Lachnospiraceae</taxon>
        <taxon>Candidatus Epulonipiscium</taxon>
    </lineage>
</organism>
<reference evidence="1" key="1">
    <citation type="submission" date="2016-08" db="EMBL/GenBank/DDBJ databases">
        <authorList>
            <person name="Ngugi D.K."/>
            <person name="Miyake S."/>
            <person name="Stingl U."/>
        </authorList>
    </citation>
    <scope>NUCLEOTIDE SEQUENCE</scope>
    <source>
        <strain evidence="1">SCG-B11WGA-EpuloA1</strain>
    </source>
</reference>
<sequence length="85" mass="9557">MKKTKPITGTTGDVQKQETKLRVQTHEYSTGKMTSQTYGGIILNPTDEQITQFCDVLGHFNLGKINTVTKIIETTIIDNKLDEKE</sequence>
<name>A0ACC8XD11_9FIRM</name>
<accession>A0ACC8XD11</accession>
<gene>
    <name evidence="1" type="ORF">AN396_05305</name>
</gene>
<keyword evidence="2" id="KW-1185">Reference proteome</keyword>
<protein>
    <submittedName>
        <fullName evidence="1">Uncharacterized protein</fullName>
    </submittedName>
</protein>